<gene>
    <name evidence="1" type="ORF">BD410DRAFT_280634</name>
</gene>
<dbReference type="AlphaFoldDB" id="A0A4Y7Q2G4"/>
<accession>A0A4Y7Q2G4</accession>
<sequence length="177" mass="20044">MLNLPERQEASSTSIFGFSMLLKHINIRIRWRNAIMGTAEALAAWRREYNAHPSTLRSNQRNWAILKLLAKLEGIKAFDFRVVFQRWLRAFSRSQTLINPSVWHHVRGDLLREVAEVAAAARAQLERENVPPANPNRVKCPHCPERKGRTFSVGDALSSHIKANVSVLGDSTNISVP</sequence>
<proteinExistence type="predicted"/>
<keyword evidence="2" id="KW-1185">Reference proteome</keyword>
<organism evidence="1 2">
    <name type="scientific">Rickenella mellea</name>
    <dbReference type="NCBI Taxonomy" id="50990"/>
    <lineage>
        <taxon>Eukaryota</taxon>
        <taxon>Fungi</taxon>
        <taxon>Dikarya</taxon>
        <taxon>Basidiomycota</taxon>
        <taxon>Agaricomycotina</taxon>
        <taxon>Agaricomycetes</taxon>
        <taxon>Hymenochaetales</taxon>
        <taxon>Rickenellaceae</taxon>
        <taxon>Rickenella</taxon>
    </lineage>
</organism>
<dbReference type="EMBL" id="ML170178">
    <property type="protein sequence ID" value="TDL21834.1"/>
    <property type="molecule type" value="Genomic_DNA"/>
</dbReference>
<evidence type="ECO:0000313" key="2">
    <source>
        <dbReference type="Proteomes" id="UP000294933"/>
    </source>
</evidence>
<dbReference type="VEuPathDB" id="FungiDB:BD410DRAFT_280634"/>
<dbReference type="Proteomes" id="UP000294933">
    <property type="component" value="Unassembled WGS sequence"/>
</dbReference>
<reference evidence="1 2" key="1">
    <citation type="submission" date="2018-06" db="EMBL/GenBank/DDBJ databases">
        <title>A transcriptomic atlas of mushroom development highlights an independent origin of complex multicellularity.</title>
        <authorList>
            <consortium name="DOE Joint Genome Institute"/>
            <person name="Krizsan K."/>
            <person name="Almasi E."/>
            <person name="Merenyi Z."/>
            <person name="Sahu N."/>
            <person name="Viragh M."/>
            <person name="Koszo T."/>
            <person name="Mondo S."/>
            <person name="Kiss B."/>
            <person name="Balint B."/>
            <person name="Kues U."/>
            <person name="Barry K."/>
            <person name="Hegedus J.C."/>
            <person name="Henrissat B."/>
            <person name="Johnson J."/>
            <person name="Lipzen A."/>
            <person name="Ohm R."/>
            <person name="Nagy I."/>
            <person name="Pangilinan J."/>
            <person name="Yan J."/>
            <person name="Xiong Y."/>
            <person name="Grigoriev I.V."/>
            <person name="Hibbett D.S."/>
            <person name="Nagy L.G."/>
        </authorList>
    </citation>
    <scope>NUCLEOTIDE SEQUENCE [LARGE SCALE GENOMIC DNA]</scope>
    <source>
        <strain evidence="1 2">SZMC22713</strain>
    </source>
</reference>
<evidence type="ECO:0000313" key="1">
    <source>
        <dbReference type="EMBL" id="TDL21834.1"/>
    </source>
</evidence>
<protein>
    <submittedName>
        <fullName evidence="1">Uncharacterized protein</fullName>
    </submittedName>
</protein>
<name>A0A4Y7Q2G4_9AGAM</name>